<dbReference type="PANTHER" id="PTHR31904:SF1">
    <property type="entry name" value="BYPASS OF STOP CODON PROTEIN 5-RELATED"/>
    <property type="match status" value="1"/>
</dbReference>
<dbReference type="Proteomes" id="UP000019804">
    <property type="component" value="Unassembled WGS sequence"/>
</dbReference>
<dbReference type="AlphaFoldDB" id="A0A017S173"/>
<gene>
    <name evidence="1" type="ORF">EURHEDRAFT_549072</name>
</gene>
<dbReference type="RefSeq" id="XP_040634382.1">
    <property type="nucleotide sequence ID" value="XM_040787496.1"/>
</dbReference>
<dbReference type="PANTHER" id="PTHR31904">
    <property type="entry name" value="BYPASS OF STOP CODON PROTEIN 5-RELATED"/>
    <property type="match status" value="1"/>
</dbReference>
<dbReference type="InterPro" id="IPR039634">
    <property type="entry name" value="Bul1-like"/>
</dbReference>
<dbReference type="HOGENOM" id="CLU_032323_1_1_1"/>
<dbReference type="GeneID" id="63702620"/>
<keyword evidence="2" id="KW-1185">Reference proteome</keyword>
<evidence type="ECO:0000313" key="2">
    <source>
        <dbReference type="Proteomes" id="UP000019804"/>
    </source>
</evidence>
<accession>A0A017S173</accession>
<evidence type="ECO:0008006" key="3">
    <source>
        <dbReference type="Google" id="ProtNLM"/>
    </source>
</evidence>
<dbReference type="EMBL" id="KK088455">
    <property type="protein sequence ID" value="EYE90692.1"/>
    <property type="molecule type" value="Genomic_DNA"/>
</dbReference>
<evidence type="ECO:0000313" key="1">
    <source>
        <dbReference type="EMBL" id="EYE90692.1"/>
    </source>
</evidence>
<dbReference type="STRING" id="1388766.A0A017S173"/>
<organism evidence="1 2">
    <name type="scientific">Aspergillus ruber (strain CBS 135680)</name>
    <dbReference type="NCBI Taxonomy" id="1388766"/>
    <lineage>
        <taxon>Eukaryota</taxon>
        <taxon>Fungi</taxon>
        <taxon>Dikarya</taxon>
        <taxon>Ascomycota</taxon>
        <taxon>Pezizomycotina</taxon>
        <taxon>Eurotiomycetes</taxon>
        <taxon>Eurotiomycetidae</taxon>
        <taxon>Eurotiales</taxon>
        <taxon>Aspergillaceae</taxon>
        <taxon>Aspergillus</taxon>
        <taxon>Aspergillus subgen. Aspergillus</taxon>
    </lineage>
</organism>
<sequence length="387" mass="43588">MLKKPCADVQLFTDSQQSYGIHDRIEGMISFIPRHSIAPDQLSLTFEGTTTVSMDTNETNIPLPPSAASQTFLRMQQPLTELPFWKSAKLEIGSSYLLPFEFIVPAEIPHNVCRHSHRHEQVHWEHCQLAPSMGQQSIRQLKDQSVDGMAPEGIDIMYSICLRVFESCHKTGAIRTIAEWTRPVHIRPSRKERAPLLIPQDSRYYCLGKEKKVIGGWCPRALGTLSVKAAQPAAIQWHPSSGIPATKITANLQYTTTAQSPPPELQSIHPRLDILTFFSLEPWPDFPDLIDSSICPYHNGLNVRTVSLQPCQLGPLEWQTFNSKESTTYTASVQVPVIFPNEMAYIPTFVSCLVARTYSVKLSFLYRVEGQWSRTSKTTVIVPVQIC</sequence>
<protein>
    <recommendedName>
        <fullName evidence="3">Bul1 C-terminal domain-containing protein</fullName>
    </recommendedName>
</protein>
<reference evidence="2" key="1">
    <citation type="journal article" date="2014" name="Nat. Commun.">
        <title>Genomic adaptations of the halophilic Dead Sea filamentous fungus Eurotium rubrum.</title>
        <authorList>
            <person name="Kis-Papo T."/>
            <person name="Weig A.R."/>
            <person name="Riley R."/>
            <person name="Persoh D."/>
            <person name="Salamov A."/>
            <person name="Sun H."/>
            <person name="Lipzen A."/>
            <person name="Wasser S.P."/>
            <person name="Rambold G."/>
            <person name="Grigoriev I.V."/>
            <person name="Nevo E."/>
        </authorList>
    </citation>
    <scope>NUCLEOTIDE SEQUENCE [LARGE SCALE GENOMIC DNA]</scope>
    <source>
        <strain evidence="2">CBS 135680</strain>
    </source>
</reference>
<dbReference type="OrthoDB" id="2283785at2759"/>
<name>A0A017S173_ASPRC</name>
<proteinExistence type="predicted"/>